<dbReference type="Gene3D" id="1.10.150.570">
    <property type="entry name" value="GidA associated domain, C-terminal subdomain"/>
    <property type="match status" value="1"/>
</dbReference>
<protein>
    <recommendedName>
        <fullName evidence="4 11">tRNA uridine 5-carboxymethylaminomethyl modification enzyme MnmG</fullName>
    </recommendedName>
    <alternativeName>
        <fullName evidence="10 11">Glucose-inhibited division protein A</fullName>
    </alternativeName>
</protein>
<dbReference type="EMBL" id="JANIGO010000001">
    <property type="protein sequence ID" value="MCQ8895649.1"/>
    <property type="molecule type" value="Genomic_DNA"/>
</dbReference>
<name>A0ABT1WE42_9BURK</name>
<dbReference type="PROSITE" id="PS01281">
    <property type="entry name" value="GIDA_2"/>
    <property type="match status" value="1"/>
</dbReference>
<dbReference type="InterPro" id="IPR040131">
    <property type="entry name" value="MnmG_N"/>
</dbReference>
<dbReference type="InterPro" id="IPR004416">
    <property type="entry name" value="MnmG"/>
</dbReference>
<dbReference type="InterPro" id="IPR047001">
    <property type="entry name" value="MnmG_C_subdom"/>
</dbReference>
<dbReference type="Gene3D" id="3.50.50.60">
    <property type="entry name" value="FAD/NAD(P)-binding domain"/>
    <property type="match status" value="2"/>
</dbReference>
<evidence type="ECO:0000256" key="5">
    <source>
        <dbReference type="ARBA" id="ARBA00022630"/>
    </source>
</evidence>
<comment type="cofactor">
    <cofactor evidence="1 11">
        <name>FAD</name>
        <dbReference type="ChEBI" id="CHEBI:57692"/>
    </cofactor>
</comment>
<comment type="subcellular location">
    <subcellularLocation>
        <location evidence="11">Cytoplasm</location>
    </subcellularLocation>
</comment>
<dbReference type="InterPro" id="IPR036188">
    <property type="entry name" value="FAD/NAD-bd_sf"/>
</dbReference>
<dbReference type="Pfam" id="PF01134">
    <property type="entry name" value="GIDA"/>
    <property type="match status" value="1"/>
</dbReference>
<dbReference type="Proteomes" id="UP001204142">
    <property type="component" value="Unassembled WGS sequence"/>
</dbReference>
<evidence type="ECO:0000256" key="1">
    <source>
        <dbReference type="ARBA" id="ARBA00001974"/>
    </source>
</evidence>
<dbReference type="InterPro" id="IPR002218">
    <property type="entry name" value="MnmG-rel"/>
</dbReference>
<proteinExistence type="inferred from homology"/>
<sequence length="653" mass="71620">MIYPDEFDVIVVGGGHAGTEAALASARTGCKTLLLTHSIETLGQMSCNPSIGGIGKGHLVKEVDALGGAMAIATDEAGIQFRILNSSKGPAVRATRAQADRVLYRQAIRTRLENQSNLKIFQQAVEDLMLEGDRVCGAVTQVGIKFRSRAVVLTAGTFLNGKIHVGLQNYSGGRAGDPPAITLGERLKEMKLPQGRLKTGTPPRIDGRSIDFSVMQEQPGDLNPVPVFSYLGHAGLHPRQLPCWITHTNQQTHDIIRGGLDRSPMYTGVIEGVGPRYCPSIEDKIHRFADKESHQVFLEPEGLTTHEYYPNGVSTSLPFDVQLNLLHSIRGLENCYVTRPGYAIEYDYFDPRGLKTTLETRTIQGLFFAGQINGTTGYEEAAAQGLLAGANAALYTQGKDQWTPRRDEAYLGVLVDDLTSKGVAEPYRMFTSRAEYRLSLREDNADQRLTAIGRNLGLVDDVRWAAFNQKRDAVELEKQRLRSTWVNPKVVAQAEAERVLGKGMDREYNLYDLLKRPDVDYRALSTFTKLDGAPAIAEPLQSAELIQQIEIEVKYAGYVARQQAEVERGAGNESIRLPMDLDYTQVLGLSKEVQQKLNAAKPDTVGQAGRIQGITPAAISLLLVHLKKRSLLTKAQNKVPDEVSVTADKAASA</sequence>
<evidence type="ECO:0000256" key="3">
    <source>
        <dbReference type="ARBA" id="ARBA00007653"/>
    </source>
</evidence>
<comment type="subunit">
    <text evidence="9 11">Homodimer. Heterotetramer of two MnmE and two MnmG subunits.</text>
</comment>
<keyword evidence="5 11" id="KW-0285">Flavoprotein</keyword>
<evidence type="ECO:0000256" key="6">
    <source>
        <dbReference type="ARBA" id="ARBA00022694"/>
    </source>
</evidence>
<keyword evidence="7 11" id="KW-0274">FAD</keyword>
<dbReference type="HAMAP" id="MF_00129">
    <property type="entry name" value="MnmG_GidA"/>
    <property type="match status" value="1"/>
</dbReference>
<evidence type="ECO:0000256" key="10">
    <source>
        <dbReference type="ARBA" id="ARBA00031800"/>
    </source>
</evidence>
<dbReference type="Pfam" id="PF21680">
    <property type="entry name" value="GIDA_C_1st"/>
    <property type="match status" value="1"/>
</dbReference>
<dbReference type="InterPro" id="IPR049312">
    <property type="entry name" value="GIDA_C_N"/>
</dbReference>
<dbReference type="PROSITE" id="PS01280">
    <property type="entry name" value="GIDA_1"/>
    <property type="match status" value="1"/>
</dbReference>
<dbReference type="InterPro" id="IPR026904">
    <property type="entry name" value="MnmG_C"/>
</dbReference>
<keyword evidence="6 11" id="KW-0819">tRNA processing</keyword>
<dbReference type="SMART" id="SM01228">
    <property type="entry name" value="GIDA_assoc_3"/>
    <property type="match status" value="1"/>
</dbReference>
<dbReference type="RefSeq" id="WP_256763343.1">
    <property type="nucleotide sequence ID" value="NZ_JANIGO010000001.1"/>
</dbReference>
<evidence type="ECO:0000256" key="11">
    <source>
        <dbReference type="HAMAP-Rule" id="MF_00129"/>
    </source>
</evidence>
<keyword evidence="14" id="KW-1185">Reference proteome</keyword>
<feature type="binding site" evidence="11">
    <location>
        <begin position="13"/>
        <end position="18"/>
    </location>
    <ligand>
        <name>FAD</name>
        <dbReference type="ChEBI" id="CHEBI:57692"/>
    </ligand>
</feature>
<feature type="binding site" evidence="11">
    <location>
        <begin position="274"/>
        <end position="288"/>
    </location>
    <ligand>
        <name>NAD(+)</name>
        <dbReference type="ChEBI" id="CHEBI:57540"/>
    </ligand>
</feature>
<dbReference type="SUPFAM" id="SSF51905">
    <property type="entry name" value="FAD/NAD(P)-binding domain"/>
    <property type="match status" value="1"/>
</dbReference>
<keyword evidence="8 11" id="KW-0520">NAD</keyword>
<evidence type="ECO:0000256" key="7">
    <source>
        <dbReference type="ARBA" id="ARBA00022827"/>
    </source>
</evidence>
<organism evidence="13 14">
    <name type="scientific">Limnobacter humi</name>
    <dbReference type="NCBI Taxonomy" id="1778671"/>
    <lineage>
        <taxon>Bacteria</taxon>
        <taxon>Pseudomonadati</taxon>
        <taxon>Pseudomonadota</taxon>
        <taxon>Betaproteobacteria</taxon>
        <taxon>Burkholderiales</taxon>
        <taxon>Burkholderiaceae</taxon>
        <taxon>Limnobacter</taxon>
    </lineage>
</organism>
<gene>
    <name evidence="11 13" type="primary">mnmG</name>
    <name evidence="11" type="synonym">gidA</name>
    <name evidence="13" type="ORF">NQT62_04225</name>
</gene>
<evidence type="ECO:0000256" key="8">
    <source>
        <dbReference type="ARBA" id="ARBA00023027"/>
    </source>
</evidence>
<dbReference type="InterPro" id="IPR044920">
    <property type="entry name" value="MnmG_C_subdom_sf"/>
</dbReference>
<evidence type="ECO:0000313" key="13">
    <source>
        <dbReference type="EMBL" id="MCQ8895649.1"/>
    </source>
</evidence>
<evidence type="ECO:0000256" key="4">
    <source>
        <dbReference type="ARBA" id="ARBA00020461"/>
    </source>
</evidence>
<keyword evidence="11" id="KW-0963">Cytoplasm</keyword>
<accession>A0ABT1WE42</accession>
<feature type="domain" description="tRNA uridine 5-carboxymethylaminomethyl modification enzyme C-terminal subdomain" evidence="12">
    <location>
        <begin position="553"/>
        <end position="624"/>
    </location>
</feature>
<evidence type="ECO:0000313" key="14">
    <source>
        <dbReference type="Proteomes" id="UP001204142"/>
    </source>
</evidence>
<comment type="caution">
    <text evidence="11">Lacks conserved residue(s) required for the propagation of feature annotation.</text>
</comment>
<dbReference type="PANTHER" id="PTHR11806:SF0">
    <property type="entry name" value="PROTEIN MTO1 HOMOLOG, MITOCHONDRIAL"/>
    <property type="match status" value="1"/>
</dbReference>
<dbReference type="NCBIfam" id="TIGR00136">
    <property type="entry name" value="mnmG_gidA"/>
    <property type="match status" value="1"/>
</dbReference>
<comment type="function">
    <text evidence="2 11">NAD-binding protein involved in the addition of a carboxymethylaminomethyl (cmnm) group at the wobble position (U34) of certain tRNAs, forming tRNA-cmnm(5)s(2)U34.</text>
</comment>
<dbReference type="Pfam" id="PF13932">
    <property type="entry name" value="SAM_GIDA_C"/>
    <property type="match status" value="1"/>
</dbReference>
<evidence type="ECO:0000259" key="12">
    <source>
        <dbReference type="SMART" id="SM01228"/>
    </source>
</evidence>
<comment type="caution">
    <text evidence="13">The sequence shown here is derived from an EMBL/GenBank/DDBJ whole genome shotgun (WGS) entry which is preliminary data.</text>
</comment>
<reference evidence="13 14" key="1">
    <citation type="submission" date="2022-07" db="EMBL/GenBank/DDBJ databases">
        <authorList>
            <person name="Xamxidin M."/>
            <person name="Wu M."/>
        </authorList>
    </citation>
    <scope>NUCLEOTIDE SEQUENCE [LARGE SCALE GENOMIC DNA]</scope>
    <source>
        <strain evidence="13 14">NBRC 111650</strain>
    </source>
</reference>
<dbReference type="InterPro" id="IPR020595">
    <property type="entry name" value="MnmG-rel_CS"/>
</dbReference>
<comment type="similarity">
    <text evidence="3 11">Belongs to the MnmG family.</text>
</comment>
<evidence type="ECO:0000256" key="9">
    <source>
        <dbReference type="ARBA" id="ARBA00025948"/>
    </source>
</evidence>
<dbReference type="Gene3D" id="1.10.10.1800">
    <property type="entry name" value="tRNA uridine 5-carboxymethylaminomethyl modification enzyme MnmG/GidA"/>
    <property type="match status" value="1"/>
</dbReference>
<evidence type="ECO:0000256" key="2">
    <source>
        <dbReference type="ARBA" id="ARBA00003717"/>
    </source>
</evidence>
<dbReference type="PANTHER" id="PTHR11806">
    <property type="entry name" value="GLUCOSE INHIBITED DIVISION PROTEIN A"/>
    <property type="match status" value="1"/>
</dbReference>